<dbReference type="GO" id="GO:0006281">
    <property type="term" value="P:DNA repair"/>
    <property type="evidence" value="ECO:0007669"/>
    <property type="project" value="TreeGrafter"/>
</dbReference>
<dbReference type="EMBL" id="RPFW01000004">
    <property type="protein sequence ID" value="TVZ03265.1"/>
    <property type="molecule type" value="Genomic_DNA"/>
</dbReference>
<dbReference type="SFLD" id="SFLDG01129">
    <property type="entry name" value="C1.5:_HAD__Beta-PGM__Phosphata"/>
    <property type="match status" value="1"/>
</dbReference>
<dbReference type="Gene3D" id="1.10.150.240">
    <property type="entry name" value="Putative phosphatase, domain 2"/>
    <property type="match status" value="1"/>
</dbReference>
<dbReference type="InterPro" id="IPR050155">
    <property type="entry name" value="HAD-like_hydrolase_sf"/>
</dbReference>
<feature type="compositionally biased region" description="Basic residues" evidence="1">
    <location>
        <begin position="1"/>
        <end position="26"/>
    </location>
</feature>
<keyword evidence="2" id="KW-0378">Hydrolase</keyword>
<feature type="compositionally biased region" description="Basic residues" evidence="1">
    <location>
        <begin position="38"/>
        <end position="54"/>
    </location>
</feature>
<dbReference type="InterPro" id="IPR023198">
    <property type="entry name" value="PGP-like_dom2"/>
</dbReference>
<feature type="region of interest" description="Disordered" evidence="1">
    <location>
        <begin position="1"/>
        <end position="56"/>
    </location>
</feature>
<organism evidence="2 3">
    <name type="scientific">Trebonia kvetii</name>
    <dbReference type="NCBI Taxonomy" id="2480626"/>
    <lineage>
        <taxon>Bacteria</taxon>
        <taxon>Bacillati</taxon>
        <taxon>Actinomycetota</taxon>
        <taxon>Actinomycetes</taxon>
        <taxon>Streptosporangiales</taxon>
        <taxon>Treboniaceae</taxon>
        <taxon>Trebonia</taxon>
    </lineage>
</organism>
<dbReference type="Gene3D" id="3.40.50.1000">
    <property type="entry name" value="HAD superfamily/HAD-like"/>
    <property type="match status" value="1"/>
</dbReference>
<dbReference type="SFLD" id="SFLDS00003">
    <property type="entry name" value="Haloacid_Dehalogenase"/>
    <property type="match status" value="1"/>
</dbReference>
<dbReference type="PANTHER" id="PTHR43434:SF1">
    <property type="entry name" value="PHOSPHOGLYCOLATE PHOSPHATASE"/>
    <property type="match status" value="1"/>
</dbReference>
<gene>
    <name evidence="2" type="ORF">EAS64_22855</name>
</gene>
<dbReference type="InterPro" id="IPR036412">
    <property type="entry name" value="HAD-like_sf"/>
</dbReference>
<dbReference type="Pfam" id="PF13419">
    <property type="entry name" value="HAD_2"/>
    <property type="match status" value="1"/>
</dbReference>
<reference evidence="2 3" key="1">
    <citation type="submission" date="2018-11" db="EMBL/GenBank/DDBJ databases">
        <title>Trebonia kvetii gen.nov., sp.nov., a novel acidophilic actinobacterium, and proposal of the new actinobacterial family Treboniaceae fam. nov.</title>
        <authorList>
            <person name="Rapoport D."/>
            <person name="Sagova-Mareckova M."/>
            <person name="Sedlacek I."/>
            <person name="Provaznik J."/>
            <person name="Kralova S."/>
            <person name="Pavlinic D."/>
            <person name="Benes V."/>
            <person name="Kopecky J."/>
        </authorList>
    </citation>
    <scope>NUCLEOTIDE SEQUENCE [LARGE SCALE GENOMIC DNA]</scope>
    <source>
        <strain evidence="2 3">15Tr583</strain>
    </source>
</reference>
<protein>
    <submittedName>
        <fullName evidence="2">HAD family hydrolase</fullName>
    </submittedName>
</protein>
<proteinExistence type="predicted"/>
<comment type="caution">
    <text evidence="2">The sequence shown here is derived from an EMBL/GenBank/DDBJ whole genome shotgun (WGS) entry which is preliminary data.</text>
</comment>
<name>A0A6P2BYK0_9ACTN</name>
<dbReference type="GO" id="GO:0005829">
    <property type="term" value="C:cytosol"/>
    <property type="evidence" value="ECO:0007669"/>
    <property type="project" value="TreeGrafter"/>
</dbReference>
<feature type="compositionally biased region" description="Low complexity" evidence="1">
    <location>
        <begin position="28"/>
        <end position="37"/>
    </location>
</feature>
<sequence length="256" mass="26966">MDRLRRGALRTHRRAARRRHPRRPPRRAPGGAWPGRTGNRRIGHGRARHGRRRGMTPAPVGFDLDMTLIDSQRAILASFAAVAAETGVRIEPEGVLSRLGIKLQDELAHWFPPAGIDDAVRIYRAHYLLLLGPCTTVLPGAAEALAAVRAAGARAVVITAKAELPARLSLDGVGLRADEIVADAHGPEKAAVLTLIGAVAYVGDTPADMAAAVTAGIHPVGVATGSFGEAELRAAGAADVLSSLADFPALYRKIIP</sequence>
<dbReference type="Pfam" id="PF13242">
    <property type="entry name" value="Hydrolase_like"/>
    <property type="match status" value="1"/>
</dbReference>
<evidence type="ECO:0000313" key="3">
    <source>
        <dbReference type="Proteomes" id="UP000460272"/>
    </source>
</evidence>
<dbReference type="InterPro" id="IPR041492">
    <property type="entry name" value="HAD_2"/>
</dbReference>
<dbReference type="InterPro" id="IPR023214">
    <property type="entry name" value="HAD_sf"/>
</dbReference>
<dbReference type="OrthoDB" id="9793014at2"/>
<dbReference type="SUPFAM" id="SSF56784">
    <property type="entry name" value="HAD-like"/>
    <property type="match status" value="1"/>
</dbReference>
<keyword evidence="3" id="KW-1185">Reference proteome</keyword>
<dbReference type="Proteomes" id="UP000460272">
    <property type="component" value="Unassembled WGS sequence"/>
</dbReference>
<evidence type="ECO:0000313" key="2">
    <source>
        <dbReference type="EMBL" id="TVZ03265.1"/>
    </source>
</evidence>
<evidence type="ECO:0000256" key="1">
    <source>
        <dbReference type="SAM" id="MobiDB-lite"/>
    </source>
</evidence>
<dbReference type="AlphaFoldDB" id="A0A6P2BYK0"/>
<dbReference type="PANTHER" id="PTHR43434">
    <property type="entry name" value="PHOSPHOGLYCOLATE PHOSPHATASE"/>
    <property type="match status" value="1"/>
</dbReference>
<dbReference type="GO" id="GO:0008967">
    <property type="term" value="F:phosphoglycolate phosphatase activity"/>
    <property type="evidence" value="ECO:0007669"/>
    <property type="project" value="TreeGrafter"/>
</dbReference>
<accession>A0A6P2BYK0</accession>